<dbReference type="AlphaFoldDB" id="A6GG91"/>
<feature type="chain" id="PRO_5002697436" description="PDZ domain-containing protein" evidence="1">
    <location>
        <begin position="23"/>
        <end position="323"/>
    </location>
</feature>
<dbReference type="SUPFAM" id="SSF52833">
    <property type="entry name" value="Thioredoxin-like"/>
    <property type="match status" value="1"/>
</dbReference>
<dbReference type="EMBL" id="ABCS01000103">
    <property type="protein sequence ID" value="EDM75112.1"/>
    <property type="molecule type" value="Genomic_DNA"/>
</dbReference>
<dbReference type="Proteomes" id="UP000005801">
    <property type="component" value="Unassembled WGS sequence"/>
</dbReference>
<dbReference type="STRING" id="391625.PPSIR1_34043"/>
<evidence type="ECO:0000256" key="1">
    <source>
        <dbReference type="SAM" id="SignalP"/>
    </source>
</evidence>
<evidence type="ECO:0000313" key="2">
    <source>
        <dbReference type="EMBL" id="EDM75112.1"/>
    </source>
</evidence>
<keyword evidence="1" id="KW-0732">Signal</keyword>
<reference evidence="2 3" key="1">
    <citation type="submission" date="2007-06" db="EMBL/GenBank/DDBJ databases">
        <authorList>
            <person name="Shimkets L."/>
            <person name="Ferriera S."/>
            <person name="Johnson J."/>
            <person name="Kravitz S."/>
            <person name="Beeson K."/>
            <person name="Sutton G."/>
            <person name="Rogers Y.-H."/>
            <person name="Friedman R."/>
            <person name="Frazier M."/>
            <person name="Venter J.C."/>
        </authorList>
    </citation>
    <scope>NUCLEOTIDE SEQUENCE [LARGE SCALE GENOMIC DNA]</scope>
    <source>
        <strain evidence="2 3">SIR-1</strain>
    </source>
</reference>
<feature type="signal peptide" evidence="1">
    <location>
        <begin position="1"/>
        <end position="22"/>
    </location>
</feature>
<dbReference type="PROSITE" id="PS51257">
    <property type="entry name" value="PROKAR_LIPOPROTEIN"/>
    <property type="match status" value="1"/>
</dbReference>
<sequence length="323" mass="35217">MLKKFTLALSLLLPLSLTTATGCDTGFTIPDSALKPGGAYITYVQETECDGCGALERGDLIQAVDGNPVATSADIRGMNLTDGQPHELTVYDRNDKAVTKVTITANPNNGMPPLKDAPPFWAVGASELMETPTWARRRLFGHASPQLLLVNVDGGFVNGRDLYGKKRLIVFFDWSAATERQDGALIMQVLQKAQADLNAAGVDLVFAQIRHPNERARAPMNDTDLRQFFTDNQVNEPGVGQLPPPPMYRMPNKTEDNPTRVLGMEGAFTYLEAIGEAPNIFVMDEGGVIRWHSAGKTPDPSGEIKNETVYTINEAVLFALKKL</sequence>
<organism evidence="2 3">
    <name type="scientific">Plesiocystis pacifica SIR-1</name>
    <dbReference type="NCBI Taxonomy" id="391625"/>
    <lineage>
        <taxon>Bacteria</taxon>
        <taxon>Pseudomonadati</taxon>
        <taxon>Myxococcota</taxon>
        <taxon>Polyangia</taxon>
        <taxon>Nannocystales</taxon>
        <taxon>Nannocystaceae</taxon>
        <taxon>Plesiocystis</taxon>
    </lineage>
</organism>
<comment type="caution">
    <text evidence="2">The sequence shown here is derived from an EMBL/GenBank/DDBJ whole genome shotgun (WGS) entry which is preliminary data.</text>
</comment>
<dbReference type="Gene3D" id="3.40.30.10">
    <property type="entry name" value="Glutaredoxin"/>
    <property type="match status" value="1"/>
</dbReference>
<evidence type="ECO:0008006" key="4">
    <source>
        <dbReference type="Google" id="ProtNLM"/>
    </source>
</evidence>
<dbReference type="InterPro" id="IPR036034">
    <property type="entry name" value="PDZ_sf"/>
</dbReference>
<keyword evidence="3" id="KW-1185">Reference proteome</keyword>
<evidence type="ECO:0000313" key="3">
    <source>
        <dbReference type="Proteomes" id="UP000005801"/>
    </source>
</evidence>
<name>A6GG91_9BACT</name>
<gene>
    <name evidence="2" type="ORF">PPSIR1_34043</name>
</gene>
<dbReference type="SUPFAM" id="SSF50156">
    <property type="entry name" value="PDZ domain-like"/>
    <property type="match status" value="1"/>
</dbReference>
<dbReference type="RefSeq" id="WP_006975731.1">
    <property type="nucleotide sequence ID" value="NZ_ABCS01000103.1"/>
</dbReference>
<dbReference type="OrthoDB" id="5491681at2"/>
<dbReference type="InterPro" id="IPR036249">
    <property type="entry name" value="Thioredoxin-like_sf"/>
</dbReference>
<proteinExistence type="predicted"/>
<protein>
    <recommendedName>
        <fullName evidence="4">PDZ domain-containing protein</fullName>
    </recommendedName>
</protein>
<dbReference type="Gene3D" id="2.30.42.10">
    <property type="match status" value="1"/>
</dbReference>
<accession>A6GG91</accession>